<evidence type="ECO:0000256" key="7">
    <source>
        <dbReference type="ARBA" id="ARBA00022989"/>
    </source>
</evidence>
<keyword evidence="7 14" id="KW-1133">Transmembrane helix</keyword>
<evidence type="ECO:0000256" key="11">
    <source>
        <dbReference type="ARBA" id="ARBA00034287"/>
    </source>
</evidence>
<keyword evidence="8 14" id="KW-0472">Membrane</keyword>
<dbReference type="Pfam" id="PF03605">
    <property type="entry name" value="DcuA_DcuB"/>
    <property type="match status" value="1"/>
</dbReference>
<dbReference type="EMBL" id="PIDS01000239">
    <property type="protein sequence ID" value="PLL41911.1"/>
    <property type="molecule type" value="Genomic_DNA"/>
</dbReference>
<comment type="similarity">
    <text evidence="2">Belongs to the DcuA/DcuB transporter (TC 2.A.13.1) family.</text>
</comment>
<evidence type="ECO:0000256" key="12">
    <source>
        <dbReference type="ARBA" id="ARBA00036117"/>
    </source>
</evidence>
<comment type="catalytic activity">
    <reaction evidence="12">
        <text>fumarate(in) + L-aspartate(out) = fumarate(out) + L-aspartate(in)</text>
        <dbReference type="Rhea" id="RHEA:72459"/>
        <dbReference type="ChEBI" id="CHEBI:29806"/>
        <dbReference type="ChEBI" id="CHEBI:29991"/>
    </reaction>
    <physiologicalReaction direction="left-to-right" evidence="12">
        <dbReference type="Rhea" id="RHEA:72460"/>
    </physiologicalReaction>
</comment>
<comment type="catalytic activity">
    <reaction evidence="10">
        <text>(S)-malate(in) + succinate(out) = (S)-malate(out) + succinate(in)</text>
        <dbReference type="Rhea" id="RHEA:29327"/>
        <dbReference type="ChEBI" id="CHEBI:15589"/>
        <dbReference type="ChEBI" id="CHEBI:30031"/>
    </reaction>
    <physiologicalReaction direction="right-to-left" evidence="10">
        <dbReference type="Rhea" id="RHEA:29329"/>
    </physiologicalReaction>
</comment>
<evidence type="ECO:0000256" key="10">
    <source>
        <dbReference type="ARBA" id="ARBA00034284"/>
    </source>
</evidence>
<evidence type="ECO:0000256" key="3">
    <source>
        <dbReference type="ARBA" id="ARBA00022448"/>
    </source>
</evidence>
<evidence type="ECO:0000256" key="8">
    <source>
        <dbReference type="ARBA" id="ARBA00023136"/>
    </source>
</evidence>
<evidence type="ECO:0000256" key="9">
    <source>
        <dbReference type="ARBA" id="ARBA00034237"/>
    </source>
</evidence>
<dbReference type="InterPro" id="IPR004668">
    <property type="entry name" value="Anaer_Dcu_memb_transpt"/>
</dbReference>
<evidence type="ECO:0000313" key="16">
    <source>
        <dbReference type="Proteomes" id="UP000234505"/>
    </source>
</evidence>
<reference evidence="15 16" key="1">
    <citation type="submission" date="2017-11" db="EMBL/GenBank/DDBJ databases">
        <authorList>
            <person name="Han C.G."/>
        </authorList>
    </citation>
    <scope>NUCLEOTIDE SEQUENCE [LARGE SCALE GENOMIC DNA]</scope>
    <source>
        <strain evidence="15 16">A11</strain>
    </source>
</reference>
<dbReference type="PANTHER" id="PTHR36106:SF2">
    <property type="entry name" value="C4-DICARBOXYLATE TRANSPORTER DCUA"/>
    <property type="match status" value="1"/>
</dbReference>
<dbReference type="GO" id="GO:0005886">
    <property type="term" value="C:plasma membrane"/>
    <property type="evidence" value="ECO:0007669"/>
    <property type="project" value="UniProtKB-SubCell"/>
</dbReference>
<dbReference type="GO" id="GO:0015556">
    <property type="term" value="F:C4-dicarboxylate transmembrane transporter activity"/>
    <property type="evidence" value="ECO:0007669"/>
    <property type="project" value="InterPro"/>
</dbReference>
<evidence type="ECO:0000256" key="6">
    <source>
        <dbReference type="ARBA" id="ARBA00022692"/>
    </source>
</evidence>
<gene>
    <name evidence="15" type="ORF">CWN50_09660</name>
</gene>
<feature type="transmembrane region" description="Helical" evidence="14">
    <location>
        <begin position="123"/>
        <end position="142"/>
    </location>
</feature>
<comment type="caution">
    <text evidence="15">The sequence shown here is derived from an EMBL/GenBank/DDBJ whole genome shotgun (WGS) entry which is preliminary data.</text>
</comment>
<feature type="transmembrane region" description="Helical" evidence="14">
    <location>
        <begin position="149"/>
        <end position="177"/>
    </location>
</feature>
<feature type="transmembrane region" description="Helical" evidence="14">
    <location>
        <begin position="18"/>
        <end position="39"/>
    </location>
</feature>
<comment type="subcellular location">
    <subcellularLocation>
        <location evidence="1">Cell inner membrane</location>
        <topology evidence="1">Multi-pass membrane protein</topology>
    </subcellularLocation>
</comment>
<evidence type="ECO:0000256" key="5">
    <source>
        <dbReference type="ARBA" id="ARBA00022519"/>
    </source>
</evidence>
<evidence type="ECO:0000256" key="4">
    <source>
        <dbReference type="ARBA" id="ARBA00022475"/>
    </source>
</evidence>
<sequence>KDNPVEVQARTARAIPPCAGRSVLIFIVGLVVVLVYAIVTSPKLGLIAHPVMSSGQARVGVMMGVALLIVVCCRVNVHKVPSGSVFKTGMTSCICILGVAWLGSTFMDSNQQWLQSAVSSHLLDSPMMLAIIIMAASCFLYSQAASTKILFPAALSMGVAPAILVACFPATASLFILPNYPTLLAAVELDDTGSTRLGRHIIDHPFLLPGLASVLLSMLFAAGLAYWIQ</sequence>
<keyword evidence="4" id="KW-1003">Cell membrane</keyword>
<name>A0A2J4RF20_9ENTR</name>
<protein>
    <recommendedName>
        <fullName evidence="13">C4-dicarboxylate transporter DcuA</fullName>
    </recommendedName>
</protein>
<evidence type="ECO:0000256" key="14">
    <source>
        <dbReference type="SAM" id="Phobius"/>
    </source>
</evidence>
<evidence type="ECO:0000256" key="1">
    <source>
        <dbReference type="ARBA" id="ARBA00004429"/>
    </source>
</evidence>
<feature type="transmembrane region" description="Helical" evidence="14">
    <location>
        <begin position="59"/>
        <end position="77"/>
    </location>
</feature>
<feature type="non-terminal residue" evidence="15">
    <location>
        <position position="1"/>
    </location>
</feature>
<comment type="catalytic activity">
    <reaction evidence="11">
        <text>fumarate(in) + succinate(out) = fumarate(out) + succinate(in)</text>
        <dbReference type="Rhea" id="RHEA:29323"/>
        <dbReference type="ChEBI" id="CHEBI:29806"/>
        <dbReference type="ChEBI" id="CHEBI:30031"/>
    </reaction>
    <physiologicalReaction direction="right-to-left" evidence="11">
        <dbReference type="Rhea" id="RHEA:29325"/>
    </physiologicalReaction>
</comment>
<keyword evidence="3" id="KW-0813">Transport</keyword>
<dbReference type="PANTHER" id="PTHR36106">
    <property type="entry name" value="ANAEROBIC C4-DICARBOXYLATE TRANSPORTER DCUB"/>
    <property type="match status" value="1"/>
</dbReference>
<evidence type="ECO:0000256" key="2">
    <source>
        <dbReference type="ARBA" id="ARBA00006413"/>
    </source>
</evidence>
<dbReference type="AlphaFoldDB" id="A0A2J4RF20"/>
<feature type="transmembrane region" description="Helical" evidence="14">
    <location>
        <begin position="206"/>
        <end position="228"/>
    </location>
</feature>
<evidence type="ECO:0000256" key="13">
    <source>
        <dbReference type="ARBA" id="ARBA00039380"/>
    </source>
</evidence>
<proteinExistence type="inferred from homology"/>
<comment type="catalytic activity">
    <reaction evidence="9">
        <text>L-aspartate(in) + succinate(out) = L-aspartate(out) + succinate(in)</text>
        <dbReference type="Rhea" id="RHEA:29343"/>
        <dbReference type="ChEBI" id="CHEBI:29991"/>
        <dbReference type="ChEBI" id="CHEBI:30031"/>
    </reaction>
    <physiologicalReaction direction="right-to-left" evidence="9">
        <dbReference type="Rhea" id="RHEA:29345"/>
    </physiologicalReaction>
</comment>
<organism evidence="15 16">
    <name type="scientific">Klebsiella michiganensis</name>
    <dbReference type="NCBI Taxonomy" id="1134687"/>
    <lineage>
        <taxon>Bacteria</taxon>
        <taxon>Pseudomonadati</taxon>
        <taxon>Pseudomonadota</taxon>
        <taxon>Gammaproteobacteria</taxon>
        <taxon>Enterobacterales</taxon>
        <taxon>Enterobacteriaceae</taxon>
        <taxon>Klebsiella/Raoultella group</taxon>
        <taxon>Klebsiella</taxon>
    </lineage>
</organism>
<accession>A0A2J4RF20</accession>
<feature type="transmembrane region" description="Helical" evidence="14">
    <location>
        <begin position="84"/>
        <end position="103"/>
    </location>
</feature>
<keyword evidence="5" id="KW-0997">Cell inner membrane</keyword>
<reference evidence="15 16" key="2">
    <citation type="submission" date="2018-01" db="EMBL/GenBank/DDBJ databases">
        <title>Genomic study of Klebsiella pneumoniae.</title>
        <authorList>
            <person name="Yang Y."/>
            <person name="Bicalho R."/>
        </authorList>
    </citation>
    <scope>NUCLEOTIDE SEQUENCE [LARGE SCALE GENOMIC DNA]</scope>
    <source>
        <strain evidence="15 16">A11</strain>
    </source>
</reference>
<evidence type="ECO:0000313" key="15">
    <source>
        <dbReference type="EMBL" id="PLL41911.1"/>
    </source>
</evidence>
<dbReference type="Proteomes" id="UP000234505">
    <property type="component" value="Unassembled WGS sequence"/>
</dbReference>
<keyword evidence="6 14" id="KW-0812">Transmembrane</keyword>